<evidence type="ECO:0000256" key="1">
    <source>
        <dbReference type="ARBA" id="ARBA00038215"/>
    </source>
</evidence>
<keyword evidence="6" id="KW-1185">Reference proteome</keyword>
<reference evidence="5 6" key="1">
    <citation type="journal article" date="2018" name="Evol. Lett.">
        <title>Horizontal gene cluster transfer increased hallucinogenic mushroom diversity.</title>
        <authorList>
            <person name="Reynolds H.T."/>
            <person name="Vijayakumar V."/>
            <person name="Gluck-Thaler E."/>
            <person name="Korotkin H.B."/>
            <person name="Matheny P.B."/>
            <person name="Slot J.C."/>
        </authorList>
    </citation>
    <scope>NUCLEOTIDE SEQUENCE [LARGE SCALE GENOMIC DNA]</scope>
    <source>
        <strain evidence="5 6">2629</strain>
    </source>
</reference>
<dbReference type="Gene3D" id="3.40.710.10">
    <property type="entry name" value="DD-peptidase/beta-lactamase superfamily"/>
    <property type="match status" value="1"/>
</dbReference>
<sequence>MKLSLWSSFFLLIAQCSAFDSYRPQRYISESTASQDTDPSDYGPRYPIPPPSAPLISEDTKGYIETIIKRWNSTGLALAVVRRDETAPGGWRHEFGSFGIARADGTPITPDSVFGIASNSKLFLSISVGLLISNTSLAEERGKKINWSTKVAELIPEWELLDHDASRAVTLQDMLSHRTGLPRHDFSGIQRKGGVQEMISTLRFLRPSAGFRETFQYNNLMYETLSYLPQVLLNQTFESYIDQHLFKPLNMTSSTYSVAEAEARGTLADGFQWDMQDWTQGRNGTPVPTIPYFQRPGEEYTWAGAGGVLTSARDLATWVSMLLNKGRHPYTNHAIVPEDVIERVAHGISVSAGQPPYPELSPLVYGAGQWRFSYQGHDLIEHGGSNPGFKTQVTRFPDDNLGIISLSNDENGNWIVEAAKYRIADELLGLRRINWNARYERSLKNIMEDMRKITPRPATPVPPSKPFQVLATRTFNHPTYGTLQPCFVPLRQARLSQLRQAVFLHEDSLTHTHAHCQALLSSYPIQRILSVTDLSIPTYIIPWTRTFASYLRLTHYSGNLFNVSVLWSNYEVREKEGYHTHQGSHRRTSSHDLGDFLVGFDEAHEVEWVHGDEEGLAFKDNFWGKEGKDSQAPDGSKHISPSLIMTTTITTPTFDPSAVKGNAPDKIKKLLGCPRAFFTSFLKPGERELNVFGKDIQERMVVTEISIIRKAEEPKKLEGRAVLEIEVTEGNGDRIRLVNTTLTIGNRAESVRTEIWNTTHQRLVASGVHIKMVPSAPKPSL</sequence>
<gene>
    <name evidence="5" type="ORF">CVT24_002831</name>
</gene>
<dbReference type="EMBL" id="NHTK01005255">
    <property type="protein sequence ID" value="PPQ81653.1"/>
    <property type="molecule type" value="Genomic_DNA"/>
</dbReference>
<feature type="domain" description="Beta-lactamase-related" evidence="4">
    <location>
        <begin position="73"/>
        <end position="426"/>
    </location>
</feature>
<feature type="signal peptide" evidence="3">
    <location>
        <begin position="1"/>
        <end position="18"/>
    </location>
</feature>
<dbReference type="AlphaFoldDB" id="A0A409WT05"/>
<keyword evidence="3" id="KW-0732">Signal</keyword>
<dbReference type="SUPFAM" id="SSF56601">
    <property type="entry name" value="beta-lactamase/transpeptidase-like"/>
    <property type="match status" value="1"/>
</dbReference>
<comment type="similarity">
    <text evidence="1">Belongs to the peptidase S12 family.</text>
</comment>
<evidence type="ECO:0000313" key="5">
    <source>
        <dbReference type="EMBL" id="PPQ81653.1"/>
    </source>
</evidence>
<dbReference type="STRING" id="181874.A0A409WT05"/>
<dbReference type="InterPro" id="IPR050491">
    <property type="entry name" value="AmpC-like"/>
</dbReference>
<proteinExistence type="inferred from homology"/>
<dbReference type="Pfam" id="PF00144">
    <property type="entry name" value="Beta-lactamase"/>
    <property type="match status" value="1"/>
</dbReference>
<dbReference type="InterPro" id="IPR012338">
    <property type="entry name" value="Beta-lactam/transpept-like"/>
</dbReference>
<feature type="chain" id="PRO_5019250991" description="Beta-lactamase-related domain-containing protein" evidence="3">
    <location>
        <begin position="19"/>
        <end position="781"/>
    </location>
</feature>
<dbReference type="InParanoid" id="A0A409WT05"/>
<feature type="region of interest" description="Disordered" evidence="2">
    <location>
        <begin position="30"/>
        <end position="51"/>
    </location>
</feature>
<protein>
    <recommendedName>
        <fullName evidence="4">Beta-lactamase-related domain-containing protein</fullName>
    </recommendedName>
</protein>
<name>A0A409WT05_9AGAR</name>
<organism evidence="5 6">
    <name type="scientific">Panaeolus cyanescens</name>
    <dbReference type="NCBI Taxonomy" id="181874"/>
    <lineage>
        <taxon>Eukaryota</taxon>
        <taxon>Fungi</taxon>
        <taxon>Dikarya</taxon>
        <taxon>Basidiomycota</taxon>
        <taxon>Agaricomycotina</taxon>
        <taxon>Agaricomycetes</taxon>
        <taxon>Agaricomycetidae</taxon>
        <taxon>Agaricales</taxon>
        <taxon>Agaricineae</taxon>
        <taxon>Galeropsidaceae</taxon>
        <taxon>Panaeolus</taxon>
    </lineage>
</organism>
<accession>A0A409WT05</accession>
<evidence type="ECO:0000259" key="4">
    <source>
        <dbReference type="Pfam" id="PF00144"/>
    </source>
</evidence>
<comment type="caution">
    <text evidence="5">The sequence shown here is derived from an EMBL/GenBank/DDBJ whole genome shotgun (WGS) entry which is preliminary data.</text>
</comment>
<dbReference type="InterPro" id="IPR001466">
    <property type="entry name" value="Beta-lactam-related"/>
</dbReference>
<dbReference type="PANTHER" id="PTHR46825:SF15">
    <property type="entry name" value="BETA-LACTAMASE-RELATED DOMAIN-CONTAINING PROTEIN"/>
    <property type="match status" value="1"/>
</dbReference>
<evidence type="ECO:0000313" key="6">
    <source>
        <dbReference type="Proteomes" id="UP000284842"/>
    </source>
</evidence>
<evidence type="ECO:0000256" key="3">
    <source>
        <dbReference type="SAM" id="SignalP"/>
    </source>
</evidence>
<dbReference type="Proteomes" id="UP000284842">
    <property type="component" value="Unassembled WGS sequence"/>
</dbReference>
<dbReference type="PANTHER" id="PTHR46825">
    <property type="entry name" value="D-ALANYL-D-ALANINE-CARBOXYPEPTIDASE/ENDOPEPTIDASE AMPH"/>
    <property type="match status" value="1"/>
</dbReference>
<evidence type="ECO:0000256" key="2">
    <source>
        <dbReference type="SAM" id="MobiDB-lite"/>
    </source>
</evidence>
<dbReference type="OrthoDB" id="5946976at2759"/>